<organism evidence="2 3">
    <name type="scientific">Jannaschia pagri</name>
    <dbReference type="NCBI Taxonomy" id="2829797"/>
    <lineage>
        <taxon>Bacteria</taxon>
        <taxon>Pseudomonadati</taxon>
        <taxon>Pseudomonadota</taxon>
        <taxon>Alphaproteobacteria</taxon>
        <taxon>Rhodobacterales</taxon>
        <taxon>Roseobacteraceae</taxon>
        <taxon>Jannaschia</taxon>
    </lineage>
</organism>
<accession>A0ABQ4NH05</accession>
<evidence type="ECO:0008006" key="4">
    <source>
        <dbReference type="Google" id="ProtNLM"/>
    </source>
</evidence>
<feature type="compositionally biased region" description="Basic and acidic residues" evidence="1">
    <location>
        <begin position="214"/>
        <end position="229"/>
    </location>
</feature>
<feature type="region of interest" description="Disordered" evidence="1">
    <location>
        <begin position="214"/>
        <end position="238"/>
    </location>
</feature>
<reference evidence="2 3" key="1">
    <citation type="submission" date="2021-05" db="EMBL/GenBank/DDBJ databases">
        <title>Bacteria Genome sequencing.</title>
        <authorList>
            <person name="Takabe Y."/>
            <person name="Nakajima Y."/>
            <person name="Suzuki S."/>
            <person name="Shiozaki T."/>
        </authorList>
    </citation>
    <scope>NUCLEOTIDE SEQUENCE [LARGE SCALE GENOMIC DNA]</scope>
    <source>
        <strain evidence="2 3">AI_62</strain>
    </source>
</reference>
<evidence type="ECO:0000313" key="3">
    <source>
        <dbReference type="Proteomes" id="UP000786693"/>
    </source>
</evidence>
<dbReference type="RefSeq" id="WP_220747231.1">
    <property type="nucleotide sequence ID" value="NZ_BPFH01000001.1"/>
</dbReference>
<dbReference type="Proteomes" id="UP000786693">
    <property type="component" value="Unassembled WGS sequence"/>
</dbReference>
<keyword evidence="3" id="KW-1185">Reference proteome</keyword>
<feature type="compositionally biased region" description="Basic and acidic residues" evidence="1">
    <location>
        <begin position="1"/>
        <end position="17"/>
    </location>
</feature>
<dbReference type="EMBL" id="BPFH01000001">
    <property type="protein sequence ID" value="GIT93712.1"/>
    <property type="molecule type" value="Genomic_DNA"/>
</dbReference>
<comment type="caution">
    <text evidence="2">The sequence shown here is derived from an EMBL/GenBank/DDBJ whole genome shotgun (WGS) entry which is preliminary data.</text>
</comment>
<proteinExistence type="predicted"/>
<sequence>MLTFDEATRPRHNDGMRKPRFKRVRPKSALQLREGGYQILELLHQFKALRSHHIGMHLPQRHERGLLHSLRNLFDHGLIDKVEELRRFNALYQHDTYTLAKKGREALAGRDLPLRFVPTDGELGFLLTIEWDHSMMIIDLISNLVAGAQQSGVRPISAEEIALQAKGRVPFLFPRKTTYRDRETGEERPFLVRPDGVIGFEYPTGKRAFFAIEAEHNKPNSRKEDDNPRSRQTSTRKTLKHYRDVDWRRVYANLDIGNMRVLVVAPTPTQIENKFRIARSIVPESHLFLGHWLPIVQGADVPVLPGVFNAPWLRVGLPPERIDASTLRTG</sequence>
<evidence type="ECO:0000256" key="1">
    <source>
        <dbReference type="SAM" id="MobiDB-lite"/>
    </source>
</evidence>
<name>A0ABQ4NH05_9RHOB</name>
<feature type="region of interest" description="Disordered" evidence="1">
    <location>
        <begin position="1"/>
        <end position="21"/>
    </location>
</feature>
<evidence type="ECO:0000313" key="2">
    <source>
        <dbReference type="EMBL" id="GIT93712.1"/>
    </source>
</evidence>
<gene>
    <name evidence="2" type="ORF">JANAI62_03350</name>
</gene>
<protein>
    <recommendedName>
        <fullName evidence="4">Replication-relaxation</fullName>
    </recommendedName>
</protein>